<dbReference type="Proteomes" id="UP000002866">
    <property type="component" value="Chromosome 1"/>
</dbReference>
<evidence type="ECO:0008006" key="3">
    <source>
        <dbReference type="Google" id="ProtNLM"/>
    </source>
</evidence>
<organism evidence="1 2">
    <name type="scientific">Henningerozyma blattae (strain ATCC 34711 / CBS 6284 / DSM 70876 / NBRC 10599 / NRRL Y-10934 / UCD 77-7)</name>
    <name type="common">Yeast</name>
    <name type="synonym">Tetrapisispora blattae</name>
    <dbReference type="NCBI Taxonomy" id="1071380"/>
    <lineage>
        <taxon>Eukaryota</taxon>
        <taxon>Fungi</taxon>
        <taxon>Dikarya</taxon>
        <taxon>Ascomycota</taxon>
        <taxon>Saccharomycotina</taxon>
        <taxon>Saccharomycetes</taxon>
        <taxon>Saccharomycetales</taxon>
        <taxon>Saccharomycetaceae</taxon>
        <taxon>Henningerozyma</taxon>
    </lineage>
</organism>
<dbReference type="Pfam" id="PF08219">
    <property type="entry name" value="TOM13"/>
    <property type="match status" value="1"/>
</dbReference>
<dbReference type="GO" id="GO:0045040">
    <property type="term" value="P:protein insertion into mitochondrial outer membrane"/>
    <property type="evidence" value="ECO:0007669"/>
    <property type="project" value="TreeGrafter"/>
</dbReference>
<sequence>MKYFFTKTMSKDNDQTLKQNKSKSLVSINYATSCAINLILPLINGFMLGLGELFAHEFAWRFLPSSWFPTVRSNSPTTFKVYPRSRVEQLSPGLPQQNKFEKSSFI</sequence>
<protein>
    <recommendedName>
        <fullName evidence="3">Mitochondrial import protein 1</fullName>
    </recommendedName>
</protein>
<dbReference type="HOGENOM" id="CLU_2224963_0_0_1"/>
<dbReference type="STRING" id="1071380.I2GVX9"/>
<dbReference type="InterPro" id="IPR013262">
    <property type="entry name" value="OMP_MIM1/TOM13_mt"/>
</dbReference>
<dbReference type="OMA" id="HEISWRF"/>
<proteinExistence type="predicted"/>
<evidence type="ECO:0000313" key="2">
    <source>
        <dbReference type="Proteomes" id="UP000002866"/>
    </source>
</evidence>
<dbReference type="KEGG" id="tbl:TBLA_0A04880"/>
<dbReference type="PANTHER" id="PTHR28241">
    <property type="entry name" value="MITOCHONDRIAL IMPORT PROTEIN 1"/>
    <property type="match status" value="1"/>
</dbReference>
<reference evidence="1 2" key="1">
    <citation type="journal article" date="2011" name="Proc. Natl. Acad. Sci. U.S.A.">
        <title>Evolutionary erosion of yeast sex chromosomes by mating-type switching accidents.</title>
        <authorList>
            <person name="Gordon J.L."/>
            <person name="Armisen D."/>
            <person name="Proux-Wera E."/>
            <person name="Oheigeartaigh S.S."/>
            <person name="Byrne K.P."/>
            <person name="Wolfe K.H."/>
        </authorList>
    </citation>
    <scope>NUCLEOTIDE SEQUENCE [LARGE SCALE GENOMIC DNA]</scope>
    <source>
        <strain evidence="2">ATCC 34711 / CBS 6284 / DSM 70876 / NBRC 10599 / NRRL Y-10934 / UCD 77-7</strain>
    </source>
</reference>
<keyword evidence="2" id="KW-1185">Reference proteome</keyword>
<dbReference type="EMBL" id="HE806316">
    <property type="protein sequence ID" value="CCH58281.1"/>
    <property type="molecule type" value="Genomic_DNA"/>
</dbReference>
<gene>
    <name evidence="1" type="primary">TBLA0A04880</name>
    <name evidence="1" type="ORF">TBLA_0A04880</name>
</gene>
<dbReference type="GO" id="GO:0005741">
    <property type="term" value="C:mitochondrial outer membrane"/>
    <property type="evidence" value="ECO:0007669"/>
    <property type="project" value="InterPro"/>
</dbReference>
<name>I2GVX9_HENB6</name>
<dbReference type="GO" id="GO:0070096">
    <property type="term" value="P:mitochondrial outer membrane translocase complex assembly"/>
    <property type="evidence" value="ECO:0007669"/>
    <property type="project" value="TreeGrafter"/>
</dbReference>
<dbReference type="GeneID" id="14493133"/>
<dbReference type="AlphaFoldDB" id="I2GVX9"/>
<dbReference type="InParanoid" id="I2GVX9"/>
<accession>I2GVX9</accession>
<dbReference type="PANTHER" id="PTHR28241:SF1">
    <property type="entry name" value="MITOCHONDRIAL IMPORT PROTEIN 1"/>
    <property type="match status" value="1"/>
</dbReference>
<dbReference type="RefSeq" id="XP_004177800.1">
    <property type="nucleotide sequence ID" value="XM_004177752.1"/>
</dbReference>
<dbReference type="OrthoDB" id="5529571at2759"/>
<evidence type="ECO:0000313" key="1">
    <source>
        <dbReference type="EMBL" id="CCH58281.1"/>
    </source>
</evidence>